<gene>
    <name evidence="3" type="primary">LOC132803764</name>
</gene>
<evidence type="ECO:0000313" key="2">
    <source>
        <dbReference type="Proteomes" id="UP001652623"/>
    </source>
</evidence>
<dbReference type="Proteomes" id="UP001652623">
    <property type="component" value="Chromosome 5"/>
</dbReference>
<dbReference type="GeneID" id="132803764"/>
<evidence type="ECO:0000256" key="1">
    <source>
        <dbReference type="SAM" id="Phobius"/>
    </source>
</evidence>
<organism evidence="2 3">
    <name type="scientific">Ziziphus jujuba</name>
    <name type="common">Chinese jujube</name>
    <name type="synonym">Ziziphus sativa</name>
    <dbReference type="NCBI Taxonomy" id="326968"/>
    <lineage>
        <taxon>Eukaryota</taxon>
        <taxon>Viridiplantae</taxon>
        <taxon>Streptophyta</taxon>
        <taxon>Embryophyta</taxon>
        <taxon>Tracheophyta</taxon>
        <taxon>Spermatophyta</taxon>
        <taxon>Magnoliopsida</taxon>
        <taxon>eudicotyledons</taxon>
        <taxon>Gunneridae</taxon>
        <taxon>Pentapetalae</taxon>
        <taxon>rosids</taxon>
        <taxon>fabids</taxon>
        <taxon>Rosales</taxon>
        <taxon>Rhamnaceae</taxon>
        <taxon>Paliureae</taxon>
        <taxon>Ziziphus</taxon>
    </lineage>
</organism>
<keyword evidence="1" id="KW-0812">Transmembrane</keyword>
<protein>
    <submittedName>
        <fullName evidence="3">UPF0481 protein At3g47200-like</fullName>
    </submittedName>
</protein>
<dbReference type="InterPro" id="IPR004158">
    <property type="entry name" value="DUF247_pln"/>
</dbReference>
<accession>A0ABM4A971</accession>
<keyword evidence="1" id="KW-0472">Membrane</keyword>
<sequence length="429" mass="49691">MDRNSHHVDVVKLIRDELKEVPQIPECCIYRVPFRLKSGPFREGKEEVYIPKVVSIGPLHHGNKGLEKMEEKKMIYLKDFLERNDVSLEHCVDTVEESLGKIRKCYEESLGYKENEHELVKIILVDAVFVIETLLKCRYENFRDDNDRMFRPFVLPDVRTEFLLLENQLPFFILKELFKFTKDINISLIDFCFSFLSSCYIFYQWPEEEYMEQIKDTYEPKHLVDLLWKISAPLVPHEGESCESVLIPSATQLHQAGAKLKKGSAKLKKGSAKNLLDIHFENGTLTIPKLLIDDGTKIILRNLIAFEQCHNSKINYVTVYITFMDSIIDTPKDVDLLVQEGIIENWLGDSSEVSSLINRLGEGIHVSIDLYHAQLAKNINSYCKNPWHSWKANLKQNYFNTPWVIISFLAALVLIVLTIIQTVYSIIST</sequence>
<dbReference type="Pfam" id="PF03140">
    <property type="entry name" value="DUF247"/>
    <property type="match status" value="1"/>
</dbReference>
<dbReference type="PANTHER" id="PTHR31170">
    <property type="entry name" value="BNAC04G53230D PROTEIN"/>
    <property type="match status" value="1"/>
</dbReference>
<feature type="transmembrane region" description="Helical" evidence="1">
    <location>
        <begin position="403"/>
        <end position="427"/>
    </location>
</feature>
<reference evidence="3" key="1">
    <citation type="submission" date="2025-08" db="UniProtKB">
        <authorList>
            <consortium name="RefSeq"/>
        </authorList>
    </citation>
    <scope>IDENTIFICATION</scope>
    <source>
        <tissue evidence="3">Seedling</tissue>
    </source>
</reference>
<keyword evidence="2" id="KW-1185">Reference proteome</keyword>
<dbReference type="RefSeq" id="XP_060673261.1">
    <property type="nucleotide sequence ID" value="XM_060817278.1"/>
</dbReference>
<keyword evidence="1" id="KW-1133">Transmembrane helix</keyword>
<dbReference type="PANTHER" id="PTHR31170:SF17">
    <property type="match status" value="1"/>
</dbReference>
<proteinExistence type="predicted"/>
<name>A0ABM4A971_ZIZJJ</name>
<evidence type="ECO:0000313" key="3">
    <source>
        <dbReference type="RefSeq" id="XP_060673261.1"/>
    </source>
</evidence>